<dbReference type="Pfam" id="PF19556">
    <property type="entry name" value="PRTRC_E"/>
    <property type="match status" value="1"/>
</dbReference>
<sequence>MSNFFSTLKQMGVEQYGISILFDDETVSVSVLPKSSANDKALQSLKPLTLRGNVMEVDEKFFQILQKPLEQTKTLFRNTAAFEKSLQETEQKTQQAKKKKESASKKAIELKQLLKEKGFNPMTDHKKATDIANEILRIDPNHKEAQKVVKEMKAYESPNLFEQWK</sequence>
<dbReference type="AlphaFoldDB" id="A0A7H9ASZ6"/>
<protein>
    <submittedName>
        <fullName evidence="3">PRTRC system protein E</fullName>
    </submittedName>
</protein>
<evidence type="ECO:0000256" key="1">
    <source>
        <dbReference type="SAM" id="Coils"/>
    </source>
</evidence>
<organism evidence="3 4">
    <name type="scientific">Costertonia aggregata</name>
    <dbReference type="NCBI Taxonomy" id="343403"/>
    <lineage>
        <taxon>Bacteria</taxon>
        <taxon>Pseudomonadati</taxon>
        <taxon>Bacteroidota</taxon>
        <taxon>Flavobacteriia</taxon>
        <taxon>Flavobacteriales</taxon>
        <taxon>Flavobacteriaceae</taxon>
        <taxon>Costertonia</taxon>
    </lineage>
</organism>
<feature type="domain" description="ParB-related ThiF-related cassette protein E" evidence="2">
    <location>
        <begin position="1"/>
        <end position="158"/>
    </location>
</feature>
<gene>
    <name evidence="3" type="ORF">HYG79_15000</name>
</gene>
<proteinExistence type="predicted"/>
<evidence type="ECO:0000313" key="4">
    <source>
        <dbReference type="Proteomes" id="UP000509302"/>
    </source>
</evidence>
<accession>A0A7H9ASZ6</accession>
<name>A0A7H9ASZ6_9FLAO</name>
<evidence type="ECO:0000313" key="3">
    <source>
        <dbReference type="EMBL" id="QLG46601.1"/>
    </source>
</evidence>
<keyword evidence="4" id="KW-1185">Reference proteome</keyword>
<dbReference type="EMBL" id="CP058595">
    <property type="protein sequence ID" value="QLG46601.1"/>
    <property type="molecule type" value="Genomic_DNA"/>
</dbReference>
<feature type="coiled-coil region" evidence="1">
    <location>
        <begin position="79"/>
        <end position="113"/>
    </location>
</feature>
<dbReference type="Proteomes" id="UP000509302">
    <property type="component" value="Chromosome"/>
</dbReference>
<evidence type="ECO:0000259" key="2">
    <source>
        <dbReference type="Pfam" id="PF19556"/>
    </source>
</evidence>
<dbReference type="InterPro" id="IPR022273">
    <property type="entry name" value="PRTRC_protein-E"/>
</dbReference>
<reference evidence="3 4" key="1">
    <citation type="journal article" date="2006" name="Int. J. Syst. Evol. Microbiol.">
        <title>Costertonia aggregata gen. nov., sp. nov., a mesophilic marine bacterium of the family Flavobacteriaceae, isolated from a mature biofilm.</title>
        <authorList>
            <person name="Kwon K.K."/>
            <person name="Lee Y.K."/>
            <person name="Lee H.K."/>
        </authorList>
    </citation>
    <scope>NUCLEOTIDE SEQUENCE [LARGE SCALE GENOMIC DNA]</scope>
    <source>
        <strain evidence="3 4">KCCM 42265</strain>
    </source>
</reference>
<dbReference type="NCBIfam" id="TIGR03741">
    <property type="entry name" value="PRTRC_E"/>
    <property type="match status" value="1"/>
</dbReference>
<dbReference type="KEGG" id="cagg:HYG79_15000"/>
<dbReference type="RefSeq" id="WP_179242880.1">
    <property type="nucleotide sequence ID" value="NZ_CP058595.1"/>
</dbReference>
<keyword evidence="1" id="KW-0175">Coiled coil</keyword>